<dbReference type="InterPro" id="IPR027278">
    <property type="entry name" value="ACCD_DCysDesulf"/>
</dbReference>
<evidence type="ECO:0000256" key="5">
    <source>
        <dbReference type="PIRSR" id="PIRSR006278-2"/>
    </source>
</evidence>
<comment type="cofactor">
    <cofactor evidence="1">
        <name>pyridoxal 5'-phosphate</name>
        <dbReference type="ChEBI" id="CHEBI:597326"/>
    </cofactor>
</comment>
<keyword evidence="3 5" id="KW-0663">Pyridoxal phosphate</keyword>
<comment type="caution">
    <text evidence="7">The sequence shown here is derived from an EMBL/GenBank/DDBJ whole genome shotgun (WGS) entry which is preliminary data.</text>
</comment>
<dbReference type="Pfam" id="PF00291">
    <property type="entry name" value="PALP"/>
    <property type="match status" value="1"/>
</dbReference>
<dbReference type="RefSeq" id="WP_127055003.1">
    <property type="nucleotide sequence ID" value="NZ_RSCM01000010.1"/>
</dbReference>
<feature type="active site" description="Nucleophile" evidence="4">
    <location>
        <position position="68"/>
    </location>
</feature>
<dbReference type="GO" id="GO:1901605">
    <property type="term" value="P:alpha-amino acid metabolic process"/>
    <property type="evidence" value="ECO:0007669"/>
    <property type="project" value="UniProtKB-ARBA"/>
</dbReference>
<dbReference type="OrthoDB" id="9801249at2"/>
<evidence type="ECO:0000256" key="1">
    <source>
        <dbReference type="ARBA" id="ARBA00001933"/>
    </source>
</evidence>
<dbReference type="PANTHER" id="PTHR43780:SF2">
    <property type="entry name" value="1-AMINOCYCLOPROPANE-1-CARBOXYLATE DEAMINASE-RELATED"/>
    <property type="match status" value="1"/>
</dbReference>
<keyword evidence="8" id="KW-1185">Reference proteome</keyword>
<sequence length="311" mass="34911">MSSIFLTPPIQKINSEIAANVGVKLSILRLDLMHPEVNGNKWFKLKYNLAEAKEKNFSTILTFGGAYSNHIYATAAVGKIFGFRTIGVIRGEENRPLNHTLKFALAQGMQLVYIDRQTYKQKNTAEFQENLQRRFGEVFIIPEGGCNLNGVRGCIEILQTVKQFHTICLACGTGTTLAGMTLSLNQQQKVIGFPVLKGGDFIKEDINNLLTNYLNSGLPTPVDSPAPWELVCNYHFGGYAKVKDELKLFCHNFQQEHNIPLDYIYTGKMFYGIIDLIKQGFFESESLLLVHTGGLQGNFGLRKYLNITNFP</sequence>
<evidence type="ECO:0000256" key="4">
    <source>
        <dbReference type="PIRSR" id="PIRSR006278-1"/>
    </source>
</evidence>
<name>A0A433UNJ1_ANAVA</name>
<dbReference type="Gene3D" id="3.40.50.1100">
    <property type="match status" value="2"/>
</dbReference>
<evidence type="ECO:0000313" key="7">
    <source>
        <dbReference type="EMBL" id="RUS95405.1"/>
    </source>
</evidence>
<accession>A0A433UNJ1</accession>
<gene>
    <name evidence="7" type="primary">dcyD</name>
    <name evidence="7" type="ORF">DSM107003_31080</name>
</gene>
<dbReference type="InterPro" id="IPR036052">
    <property type="entry name" value="TrpB-like_PALP_sf"/>
</dbReference>
<dbReference type="PIRSF" id="PIRSF006278">
    <property type="entry name" value="ACCD_DCysDesulf"/>
    <property type="match status" value="1"/>
</dbReference>
<dbReference type="Proteomes" id="UP000276103">
    <property type="component" value="Unassembled WGS sequence"/>
</dbReference>
<protein>
    <submittedName>
        <fullName evidence="7">1-aminocyclopropane-1-carboxylate deaminase</fullName>
    </submittedName>
</protein>
<evidence type="ECO:0000256" key="2">
    <source>
        <dbReference type="ARBA" id="ARBA00008639"/>
    </source>
</evidence>
<feature type="modified residue" description="N6-(pyridoxal phosphate)lysine" evidence="5">
    <location>
        <position position="41"/>
    </location>
</feature>
<reference evidence="7 8" key="1">
    <citation type="journal article" date="2019" name="Genome Biol. Evol.">
        <title>Day and night: Metabolic profiles and evolutionary relationships of six axenic non-marine cyanobacteria.</title>
        <authorList>
            <person name="Will S.E."/>
            <person name="Henke P."/>
            <person name="Boedeker C."/>
            <person name="Huang S."/>
            <person name="Brinkmann H."/>
            <person name="Rohde M."/>
            <person name="Jarek M."/>
            <person name="Friedl T."/>
            <person name="Seufert S."/>
            <person name="Schumacher M."/>
            <person name="Overmann J."/>
            <person name="Neumann-Schaal M."/>
            <person name="Petersen J."/>
        </authorList>
    </citation>
    <scope>NUCLEOTIDE SEQUENCE [LARGE SCALE GENOMIC DNA]</scope>
    <source>
        <strain evidence="7 8">SAG 1403-4b</strain>
    </source>
</reference>
<dbReference type="GO" id="GO:0019148">
    <property type="term" value="F:D-cysteine desulfhydrase activity"/>
    <property type="evidence" value="ECO:0007669"/>
    <property type="project" value="TreeGrafter"/>
</dbReference>
<dbReference type="EMBL" id="RSCM01000010">
    <property type="protein sequence ID" value="RUS95405.1"/>
    <property type="molecule type" value="Genomic_DNA"/>
</dbReference>
<evidence type="ECO:0000256" key="3">
    <source>
        <dbReference type="ARBA" id="ARBA00022898"/>
    </source>
</evidence>
<evidence type="ECO:0000313" key="8">
    <source>
        <dbReference type="Proteomes" id="UP000276103"/>
    </source>
</evidence>
<comment type="similarity">
    <text evidence="2">Belongs to the ACC deaminase/D-cysteine desulfhydrase family.</text>
</comment>
<dbReference type="SUPFAM" id="SSF53686">
    <property type="entry name" value="Tryptophan synthase beta subunit-like PLP-dependent enzymes"/>
    <property type="match status" value="1"/>
</dbReference>
<feature type="domain" description="Tryptophan synthase beta chain-like PALP" evidence="6">
    <location>
        <begin position="17"/>
        <end position="293"/>
    </location>
</feature>
<dbReference type="InterPro" id="IPR001926">
    <property type="entry name" value="TrpB-like_PALP"/>
</dbReference>
<proteinExistence type="inferred from homology"/>
<dbReference type="PANTHER" id="PTHR43780">
    <property type="entry name" value="1-AMINOCYCLOPROPANE-1-CARBOXYLATE DEAMINASE-RELATED"/>
    <property type="match status" value="1"/>
</dbReference>
<evidence type="ECO:0000259" key="6">
    <source>
        <dbReference type="Pfam" id="PF00291"/>
    </source>
</evidence>
<organism evidence="7 8">
    <name type="scientific">Trichormus variabilis SAG 1403-4b</name>
    <dbReference type="NCBI Taxonomy" id="447716"/>
    <lineage>
        <taxon>Bacteria</taxon>
        <taxon>Bacillati</taxon>
        <taxon>Cyanobacteriota</taxon>
        <taxon>Cyanophyceae</taxon>
        <taxon>Nostocales</taxon>
        <taxon>Nostocaceae</taxon>
        <taxon>Trichormus</taxon>
    </lineage>
</organism>
<dbReference type="AlphaFoldDB" id="A0A433UNJ1"/>